<dbReference type="SUPFAM" id="SSF53098">
    <property type="entry name" value="Ribonuclease H-like"/>
    <property type="match status" value="1"/>
</dbReference>
<evidence type="ECO:0000313" key="6">
    <source>
        <dbReference type="Proteomes" id="UP001151760"/>
    </source>
</evidence>
<name>A0ABQ5D048_9ASTR</name>
<dbReference type="Gene3D" id="3.30.420.10">
    <property type="entry name" value="Ribonuclease H-like superfamily/Ribonuclease H"/>
    <property type="match status" value="1"/>
</dbReference>
<keyword evidence="1" id="KW-0863">Zinc-finger</keyword>
<reference evidence="5" key="1">
    <citation type="journal article" date="2022" name="Int. J. Mol. Sci.">
        <title>Draft Genome of Tanacetum Coccineum: Genomic Comparison of Closely Related Tanacetum-Family Plants.</title>
        <authorList>
            <person name="Yamashiro T."/>
            <person name="Shiraishi A."/>
            <person name="Nakayama K."/>
            <person name="Satake H."/>
        </authorList>
    </citation>
    <scope>NUCLEOTIDE SEQUENCE</scope>
</reference>
<evidence type="ECO:0000256" key="3">
    <source>
        <dbReference type="SAM" id="MobiDB-lite"/>
    </source>
</evidence>
<keyword evidence="1" id="KW-0479">Metal-binding</keyword>
<dbReference type="InterPro" id="IPR012337">
    <property type="entry name" value="RNaseH-like_sf"/>
</dbReference>
<dbReference type="SUPFAM" id="SSF57756">
    <property type="entry name" value="Retrovirus zinc finger-like domains"/>
    <property type="match status" value="1"/>
</dbReference>
<reference evidence="5" key="2">
    <citation type="submission" date="2022-01" db="EMBL/GenBank/DDBJ databases">
        <authorList>
            <person name="Yamashiro T."/>
            <person name="Shiraishi A."/>
            <person name="Satake H."/>
            <person name="Nakayama K."/>
        </authorList>
    </citation>
    <scope>NUCLEOTIDE SEQUENCE</scope>
</reference>
<dbReference type="SMART" id="SM00343">
    <property type="entry name" value="ZnF_C2HC"/>
    <property type="match status" value="1"/>
</dbReference>
<keyword evidence="2" id="KW-0175">Coiled coil</keyword>
<feature type="compositionally biased region" description="Polar residues" evidence="3">
    <location>
        <begin position="1172"/>
        <end position="1202"/>
    </location>
</feature>
<keyword evidence="6" id="KW-1185">Reference proteome</keyword>
<feature type="domain" description="CCHC-type" evidence="4">
    <location>
        <begin position="581"/>
        <end position="595"/>
    </location>
</feature>
<gene>
    <name evidence="5" type="ORF">Tco_0922601</name>
</gene>
<organism evidence="5 6">
    <name type="scientific">Tanacetum coccineum</name>
    <dbReference type="NCBI Taxonomy" id="301880"/>
    <lineage>
        <taxon>Eukaryota</taxon>
        <taxon>Viridiplantae</taxon>
        <taxon>Streptophyta</taxon>
        <taxon>Embryophyta</taxon>
        <taxon>Tracheophyta</taxon>
        <taxon>Spermatophyta</taxon>
        <taxon>Magnoliopsida</taxon>
        <taxon>eudicotyledons</taxon>
        <taxon>Gunneridae</taxon>
        <taxon>Pentapetalae</taxon>
        <taxon>asterids</taxon>
        <taxon>campanulids</taxon>
        <taxon>Asterales</taxon>
        <taxon>Asteraceae</taxon>
        <taxon>Asteroideae</taxon>
        <taxon>Anthemideae</taxon>
        <taxon>Anthemidinae</taxon>
        <taxon>Tanacetum</taxon>
    </lineage>
</organism>
<proteinExistence type="predicted"/>
<comment type="caution">
    <text evidence="5">The sequence shown here is derived from an EMBL/GenBank/DDBJ whole genome shotgun (WGS) entry which is preliminary data.</text>
</comment>
<evidence type="ECO:0000256" key="1">
    <source>
        <dbReference type="PROSITE-ProRule" id="PRU00047"/>
    </source>
</evidence>
<evidence type="ECO:0000259" key="4">
    <source>
        <dbReference type="PROSITE" id="PS50158"/>
    </source>
</evidence>
<dbReference type="PANTHER" id="PTHR42648">
    <property type="entry name" value="TRANSPOSASE, PUTATIVE-RELATED"/>
    <property type="match status" value="1"/>
</dbReference>
<accession>A0ABQ5D048</accession>
<feature type="compositionally biased region" description="Polar residues" evidence="3">
    <location>
        <begin position="857"/>
        <end position="870"/>
    </location>
</feature>
<evidence type="ECO:0000313" key="5">
    <source>
        <dbReference type="EMBL" id="GJT32182.1"/>
    </source>
</evidence>
<dbReference type="PANTHER" id="PTHR42648:SF32">
    <property type="entry name" value="RIBONUCLEASE H-LIKE DOMAIN, GAG-PRE-INTEGRASE DOMAIN PROTEIN-RELATED"/>
    <property type="match status" value="1"/>
</dbReference>
<sequence length="1503" mass="169183">MSASNNPNNLNQQTLAELGANTRALMLEKGNYIPWESRSRRFLENQLKEGERMWHSIQHGPYQRPMVPNPDNYEDQILEPLSKMTEGDKKKYIVDERIQSLMHGSDITATVRHSRLMDEFDKFAAKEGESLHFVHERLTDIVNIMGSNNASDIVLMVLKILKKIHDVALSHPTVRTHRDSYERYTPTAAPTERSLSLSASPFRLPALLTALPSLPYTANAFILHNLLKPILLILHNHTMSHILHLFWKSSQQQKNDFMLDNAHGEELLDELTASVHVHDSFKAHEQLKEFDLLKWDPTRGILQLGQQVVSELVALRNFPRRYGLRFCTHYDRLCTLGSHIEWKHYTKTTVVEGIEKVMPPTTAEEKAQKRLEVKARSTLMMGISNEHQLKSNSIKDAKLLMEVVEKRFGGNLELLGETISQEDVNHKLLRSLSPEWNTHVVVWRNKTDLDTISMDDLYNNLKVYEPEVKRMSSSSSSTQNMAFVSSSNNNNSSTNRAVSTAQVVNTANGVICLKPYNPQLAHEDFATIYQMIWKEKMMDLRWQMDMFTMRLVGFLRIQVGSFLYLMAMSLGGFVKSSMCECYNCHKKGHFAKECRASRNQDYKNKESTRRIVPVETSTSTALVSCDGLGGYDWSDQAEEGPNYALMAYSSSSFDSETMKDRMEGLLLLEGTPTGGKSQLIDESQVLLRVPRKNNMYNVDLKNIVSKGGLTCLFAKATSDESKLWHRRMGHLNFKTMNKLVKANLVRCLPSKLFENDQTCVACQKGKQHKASCKSKTENSISLPLHLLHMDLFGPTFVKSLMKKMYCLVVTDDFSRFTWVFFLATKDETSGILNKAFRVFNSRTRIVEENLNIRFSESTPNVVGTQSSDNAGQARGKETNLDDRKRGKKVDEDSRKDSEGIDQEKEDNVNNTNNVNAASTNKVNVVEADMHNLDTTIQASPIPTTRIHKDHPLDQVIGDLQSVTQTRRMSKSLEEHGFMSRLQRPPIETQKALLKDEDGKEVDVHMYRSMIGSLMYLTSSRPDIMFAVCACAGYQVNPKVSHLYAVKRIFRLISWQCKKQTVVVNSTIKAEYVAASSCCGQAKTVNEEVQLQALMDGKKIIITESTVRRDLQLEDAEGVDCLLNTTIFEQLALMGPKKKGTQVPQSSVPSDNVADEAIYKELDGNLVRAATTASSLEAEQDSGNIIKTRSKATPNEASSQRTTSGGGPRHQETIGDTISQTRFENVSKLSNDPLLARGNTLQSGEDSLKLKELMDLCTNLQQRVLDLEKTKAIQAEKIISLKRRVKKLEQKKRSRTHGLKRINAIDADEDITLVNDQDDADMFDVNTLTGDEVLAEQEVAAKDVNLTVDEVTLAQALAALKSVKPKVKANVIEKPSIPVSASTKVSVATTTTATIPTPRKGIVIAELGTSTTTTTISSQPSQAKVQDKGKGILVEEPVKPKKKDLIRLDEEIASKLQAEFDEEERLAREKDEANVVLTEEWDDIQAKVDVDYQLDERLHVEEQE</sequence>
<dbReference type="Gene3D" id="4.10.60.10">
    <property type="entry name" value="Zinc finger, CCHC-type"/>
    <property type="match status" value="1"/>
</dbReference>
<dbReference type="InterPro" id="IPR036397">
    <property type="entry name" value="RNaseH_sf"/>
</dbReference>
<dbReference type="Proteomes" id="UP001151760">
    <property type="component" value="Unassembled WGS sequence"/>
</dbReference>
<dbReference type="Pfam" id="PF13976">
    <property type="entry name" value="gag_pre-integrs"/>
    <property type="match status" value="1"/>
</dbReference>
<dbReference type="EMBL" id="BQNB010014770">
    <property type="protein sequence ID" value="GJT32182.1"/>
    <property type="molecule type" value="Genomic_DNA"/>
</dbReference>
<dbReference type="InterPro" id="IPR039537">
    <property type="entry name" value="Retrotran_Ty1/copia-like"/>
</dbReference>
<feature type="coiled-coil region" evidence="2">
    <location>
        <begin position="1249"/>
        <end position="1290"/>
    </location>
</feature>
<feature type="region of interest" description="Disordered" evidence="3">
    <location>
        <begin position="1172"/>
        <end position="1218"/>
    </location>
</feature>
<evidence type="ECO:0000256" key="2">
    <source>
        <dbReference type="SAM" id="Coils"/>
    </source>
</evidence>
<dbReference type="InterPro" id="IPR025724">
    <property type="entry name" value="GAG-pre-integrase_dom"/>
</dbReference>
<feature type="region of interest" description="Disordered" evidence="3">
    <location>
        <begin position="857"/>
        <end position="916"/>
    </location>
</feature>
<dbReference type="InterPro" id="IPR001878">
    <property type="entry name" value="Znf_CCHC"/>
</dbReference>
<dbReference type="InterPro" id="IPR036875">
    <property type="entry name" value="Znf_CCHC_sf"/>
</dbReference>
<dbReference type="PROSITE" id="PS50158">
    <property type="entry name" value="ZF_CCHC"/>
    <property type="match status" value="1"/>
</dbReference>
<keyword evidence="1" id="KW-0862">Zinc</keyword>
<protein>
    <submittedName>
        <fullName evidence="5">Uncharacterized mitochondrial protein-like protein</fullName>
    </submittedName>
</protein>
<feature type="compositionally biased region" description="Basic and acidic residues" evidence="3">
    <location>
        <begin position="874"/>
        <end position="907"/>
    </location>
</feature>